<dbReference type="AlphaFoldDB" id="V3ZIL2"/>
<accession>V3ZIL2</accession>
<evidence type="ECO:0000313" key="2">
    <source>
        <dbReference type="Proteomes" id="UP000030746"/>
    </source>
</evidence>
<dbReference type="Proteomes" id="UP000030746">
    <property type="component" value="Unassembled WGS sequence"/>
</dbReference>
<organism evidence="1 2">
    <name type="scientific">Lottia gigantea</name>
    <name type="common">Giant owl limpet</name>
    <dbReference type="NCBI Taxonomy" id="225164"/>
    <lineage>
        <taxon>Eukaryota</taxon>
        <taxon>Metazoa</taxon>
        <taxon>Spiralia</taxon>
        <taxon>Lophotrochozoa</taxon>
        <taxon>Mollusca</taxon>
        <taxon>Gastropoda</taxon>
        <taxon>Patellogastropoda</taxon>
        <taxon>Lottioidea</taxon>
        <taxon>Lottiidae</taxon>
        <taxon>Lottia</taxon>
    </lineage>
</organism>
<sequence>MGAYISHERIDVHLRIQNNIQPEHFEYSVHLRDVPKQTLIHHLELAADIDPHFNFSSSYHSRSGYFIDAINGLKSKWNPDKTYWEILNSDLKQTEIIIIYCTTDIFLNYTMAITFYIINKLDCYMLVAAFTALHWRFLRLHTVCYAPDIQLLYHAS</sequence>
<keyword evidence="2" id="KW-1185">Reference proteome</keyword>
<dbReference type="OrthoDB" id="6084164at2759"/>
<protein>
    <submittedName>
        <fullName evidence="1">Uncharacterized protein</fullName>
    </submittedName>
</protein>
<dbReference type="CTD" id="20241367"/>
<dbReference type="HOGENOM" id="CLU_1688734_0_0_1"/>
<proteinExistence type="predicted"/>
<reference evidence="1 2" key="1">
    <citation type="journal article" date="2013" name="Nature">
        <title>Insights into bilaterian evolution from three spiralian genomes.</title>
        <authorList>
            <person name="Simakov O."/>
            <person name="Marletaz F."/>
            <person name="Cho S.J."/>
            <person name="Edsinger-Gonzales E."/>
            <person name="Havlak P."/>
            <person name="Hellsten U."/>
            <person name="Kuo D.H."/>
            <person name="Larsson T."/>
            <person name="Lv J."/>
            <person name="Arendt D."/>
            <person name="Savage R."/>
            <person name="Osoegawa K."/>
            <person name="de Jong P."/>
            <person name="Grimwood J."/>
            <person name="Chapman J.A."/>
            <person name="Shapiro H."/>
            <person name="Aerts A."/>
            <person name="Otillar R.P."/>
            <person name="Terry A.Y."/>
            <person name="Boore J.L."/>
            <person name="Grigoriev I.V."/>
            <person name="Lindberg D.R."/>
            <person name="Seaver E.C."/>
            <person name="Weisblat D.A."/>
            <person name="Putnam N.H."/>
            <person name="Rokhsar D.S."/>
        </authorList>
    </citation>
    <scope>NUCLEOTIDE SEQUENCE [LARGE SCALE GENOMIC DNA]</scope>
</reference>
<dbReference type="RefSeq" id="XP_009067186.1">
    <property type="nucleotide sequence ID" value="XM_009068938.1"/>
</dbReference>
<evidence type="ECO:0000313" key="1">
    <source>
        <dbReference type="EMBL" id="ESO82160.1"/>
    </source>
</evidence>
<dbReference type="EMBL" id="KB204017">
    <property type="protein sequence ID" value="ESO82160.1"/>
    <property type="molecule type" value="Genomic_DNA"/>
</dbReference>
<dbReference type="GeneID" id="20241367"/>
<dbReference type="Gene3D" id="2.170.130.30">
    <property type="match status" value="1"/>
</dbReference>
<name>V3ZIL2_LOTGI</name>
<dbReference type="KEGG" id="lgi:LOTGIDRAFT_170307"/>
<gene>
    <name evidence="1" type="ORF">LOTGIDRAFT_170307</name>
</gene>